<evidence type="ECO:0000256" key="2">
    <source>
        <dbReference type="ARBA" id="ARBA00022801"/>
    </source>
</evidence>
<dbReference type="GO" id="GO:0005524">
    <property type="term" value="F:ATP binding"/>
    <property type="evidence" value="ECO:0007669"/>
    <property type="project" value="UniProtKB-KW"/>
</dbReference>
<keyword evidence="2" id="KW-0378">Hydrolase</keyword>
<dbReference type="AlphaFoldDB" id="A0A1I0SKP4"/>
<feature type="domain" description="Carboxyltransferase" evidence="4">
    <location>
        <begin position="14"/>
        <end position="224"/>
    </location>
</feature>
<protein>
    <submittedName>
        <fullName evidence="5">Inhibitor of KinA</fullName>
    </submittedName>
</protein>
<keyword evidence="3" id="KW-0067">ATP-binding</keyword>
<dbReference type="SUPFAM" id="SSF50891">
    <property type="entry name" value="Cyclophilin-like"/>
    <property type="match status" value="1"/>
</dbReference>
<dbReference type="NCBIfam" id="TIGR00370">
    <property type="entry name" value="5-oxoprolinase subunit PxpB"/>
    <property type="match status" value="1"/>
</dbReference>
<keyword evidence="6" id="KW-1185">Reference proteome</keyword>
<dbReference type="InterPro" id="IPR010016">
    <property type="entry name" value="PxpB"/>
</dbReference>
<proteinExistence type="predicted"/>
<evidence type="ECO:0000313" key="6">
    <source>
        <dbReference type="Proteomes" id="UP000198836"/>
    </source>
</evidence>
<dbReference type="Proteomes" id="UP000198836">
    <property type="component" value="Unassembled WGS sequence"/>
</dbReference>
<gene>
    <name evidence="5" type="ORF">SAMN04488511_101421</name>
</gene>
<evidence type="ECO:0000256" key="1">
    <source>
        <dbReference type="ARBA" id="ARBA00022741"/>
    </source>
</evidence>
<name>A0A1I0SKP4_9SPHI</name>
<dbReference type="EMBL" id="FOJM01000001">
    <property type="protein sequence ID" value="SFA39336.1"/>
    <property type="molecule type" value="Genomic_DNA"/>
</dbReference>
<dbReference type="RefSeq" id="WP_090979736.1">
    <property type="nucleotide sequence ID" value="NZ_FOJM01000001.1"/>
</dbReference>
<dbReference type="GO" id="GO:0016787">
    <property type="term" value="F:hydrolase activity"/>
    <property type="evidence" value="ECO:0007669"/>
    <property type="project" value="UniProtKB-KW"/>
</dbReference>
<dbReference type="OrthoDB" id="9778567at2"/>
<dbReference type="Gene3D" id="3.30.1360.40">
    <property type="match status" value="1"/>
</dbReference>
<dbReference type="Gene3D" id="2.40.100.10">
    <property type="entry name" value="Cyclophilin-like"/>
    <property type="match status" value="1"/>
</dbReference>
<evidence type="ECO:0000313" key="5">
    <source>
        <dbReference type="EMBL" id="SFA39336.1"/>
    </source>
</evidence>
<evidence type="ECO:0000259" key="4">
    <source>
        <dbReference type="SMART" id="SM00796"/>
    </source>
</evidence>
<accession>A0A1I0SKP4</accession>
<dbReference type="SMART" id="SM00796">
    <property type="entry name" value="AHS1"/>
    <property type="match status" value="1"/>
</dbReference>
<organism evidence="5 6">
    <name type="scientific">Pedobacter suwonensis</name>
    <dbReference type="NCBI Taxonomy" id="332999"/>
    <lineage>
        <taxon>Bacteria</taxon>
        <taxon>Pseudomonadati</taxon>
        <taxon>Bacteroidota</taxon>
        <taxon>Sphingobacteriia</taxon>
        <taxon>Sphingobacteriales</taxon>
        <taxon>Sphingobacteriaceae</taxon>
        <taxon>Pedobacter</taxon>
    </lineage>
</organism>
<keyword evidence="1" id="KW-0547">Nucleotide-binding</keyword>
<dbReference type="STRING" id="332999.SAMN04488511_101421"/>
<dbReference type="SUPFAM" id="SSF160467">
    <property type="entry name" value="PH0987 N-terminal domain-like"/>
    <property type="match status" value="1"/>
</dbReference>
<evidence type="ECO:0000256" key="3">
    <source>
        <dbReference type="ARBA" id="ARBA00022840"/>
    </source>
</evidence>
<reference evidence="6" key="1">
    <citation type="submission" date="2016-10" db="EMBL/GenBank/DDBJ databases">
        <authorList>
            <person name="Varghese N."/>
            <person name="Submissions S."/>
        </authorList>
    </citation>
    <scope>NUCLEOTIDE SEQUENCE [LARGE SCALE GENOMIC DNA]</scope>
    <source>
        <strain evidence="6">DSM 18130</strain>
    </source>
</reference>
<dbReference type="InterPro" id="IPR003833">
    <property type="entry name" value="CT_C_D"/>
</dbReference>
<dbReference type="InterPro" id="IPR029000">
    <property type="entry name" value="Cyclophilin-like_dom_sf"/>
</dbReference>
<dbReference type="PANTHER" id="PTHR34698">
    <property type="entry name" value="5-OXOPROLINASE SUBUNIT B"/>
    <property type="match status" value="1"/>
</dbReference>
<dbReference type="Pfam" id="PF02682">
    <property type="entry name" value="CT_C_D"/>
    <property type="match status" value="1"/>
</dbReference>
<dbReference type="PANTHER" id="PTHR34698:SF2">
    <property type="entry name" value="5-OXOPROLINASE SUBUNIT B"/>
    <property type="match status" value="1"/>
</dbReference>
<sequence>MIKEERYSGTNIPLKIYGLSEKSLTVTFGTSIDNDLLDLITGFNQLLLENPFSGLITTVPAYTTLTVFYDPLTVKLSDLPGENCFEKVSEHLNKIAAIIIEKSNVIAHHLVIPVCYGGNFGQDLLTVAKTNNLTETEVIDIHTAGQYTVFMIGFVPGFAYMGGMDNRLSTPRKELPAAKIPAGSVGIAGNQTGIYPMETPGGWQIIGQTPLKMFDVNRKQPSLLKSGDRVSFKAVDQEEFNAMLKQEYENHYH</sequence>